<evidence type="ECO:0000313" key="11">
    <source>
        <dbReference type="EMBL" id="KAF9067713.1"/>
    </source>
</evidence>
<name>A0A9P5U7B5_9AGAR</name>
<keyword evidence="6 9" id="KW-0472">Membrane</keyword>
<dbReference type="Pfam" id="PF00654">
    <property type="entry name" value="Voltage_CLC"/>
    <property type="match status" value="1"/>
</dbReference>
<gene>
    <name evidence="11" type="ORF">BDP27DRAFT_1403649</name>
</gene>
<comment type="similarity">
    <text evidence="9">Belongs to the chloride channel (TC 2.A.49) family.</text>
</comment>
<feature type="transmembrane region" description="Helical" evidence="9">
    <location>
        <begin position="152"/>
        <end position="172"/>
    </location>
</feature>
<keyword evidence="5 9" id="KW-0406">Ion transport</keyword>
<reference evidence="11" key="1">
    <citation type="submission" date="2020-11" db="EMBL/GenBank/DDBJ databases">
        <authorList>
            <consortium name="DOE Joint Genome Institute"/>
            <person name="Ahrendt S."/>
            <person name="Riley R."/>
            <person name="Andreopoulos W."/>
            <person name="Labutti K."/>
            <person name="Pangilinan J."/>
            <person name="Ruiz-Duenas F.J."/>
            <person name="Barrasa J.M."/>
            <person name="Sanchez-Garcia M."/>
            <person name="Camarero S."/>
            <person name="Miyauchi S."/>
            <person name="Serrano A."/>
            <person name="Linde D."/>
            <person name="Babiker R."/>
            <person name="Drula E."/>
            <person name="Ayuso-Fernandez I."/>
            <person name="Pacheco R."/>
            <person name="Padilla G."/>
            <person name="Ferreira P."/>
            <person name="Barriuso J."/>
            <person name="Kellner H."/>
            <person name="Castanera R."/>
            <person name="Alfaro M."/>
            <person name="Ramirez L."/>
            <person name="Pisabarro A.G."/>
            <person name="Kuo A."/>
            <person name="Tritt A."/>
            <person name="Lipzen A."/>
            <person name="He G."/>
            <person name="Yan M."/>
            <person name="Ng V."/>
            <person name="Cullen D."/>
            <person name="Martin F."/>
            <person name="Rosso M.-N."/>
            <person name="Henrissat B."/>
            <person name="Hibbett D."/>
            <person name="Martinez A.T."/>
            <person name="Grigoriev I.V."/>
        </authorList>
    </citation>
    <scope>NUCLEOTIDE SEQUENCE</scope>
    <source>
        <strain evidence="11">AH 40177</strain>
    </source>
</reference>
<dbReference type="PROSITE" id="PS51371">
    <property type="entry name" value="CBS"/>
    <property type="match status" value="1"/>
</dbReference>
<dbReference type="GO" id="GO:0006879">
    <property type="term" value="P:intracellular iron ion homeostasis"/>
    <property type="evidence" value="ECO:0007669"/>
    <property type="project" value="TreeGrafter"/>
</dbReference>
<dbReference type="PANTHER" id="PTHR45711">
    <property type="entry name" value="CHLORIDE CHANNEL PROTEIN"/>
    <property type="match status" value="1"/>
</dbReference>
<keyword evidence="4 9" id="KW-1133">Transmembrane helix</keyword>
<dbReference type="GO" id="GO:0000324">
    <property type="term" value="C:fungal-type vacuole"/>
    <property type="evidence" value="ECO:0007669"/>
    <property type="project" value="TreeGrafter"/>
</dbReference>
<evidence type="ECO:0000256" key="9">
    <source>
        <dbReference type="RuleBase" id="RU361221"/>
    </source>
</evidence>
<dbReference type="Gene3D" id="1.10.3080.10">
    <property type="entry name" value="Clc chloride channel"/>
    <property type="match status" value="1"/>
</dbReference>
<dbReference type="PANTHER" id="PTHR45711:SF9">
    <property type="entry name" value="ANION_PROTON EXCHANGE TRANSPORTER GEF1"/>
    <property type="match status" value="1"/>
</dbReference>
<dbReference type="GO" id="GO:0005794">
    <property type="term" value="C:Golgi apparatus"/>
    <property type="evidence" value="ECO:0007669"/>
    <property type="project" value="TreeGrafter"/>
</dbReference>
<keyword evidence="8" id="KW-0129">CBS domain</keyword>
<keyword evidence="3 9" id="KW-0812">Transmembrane</keyword>
<organism evidence="11 12">
    <name type="scientific">Rhodocollybia butyracea</name>
    <dbReference type="NCBI Taxonomy" id="206335"/>
    <lineage>
        <taxon>Eukaryota</taxon>
        <taxon>Fungi</taxon>
        <taxon>Dikarya</taxon>
        <taxon>Basidiomycota</taxon>
        <taxon>Agaricomycotina</taxon>
        <taxon>Agaricomycetes</taxon>
        <taxon>Agaricomycetidae</taxon>
        <taxon>Agaricales</taxon>
        <taxon>Marasmiineae</taxon>
        <taxon>Omphalotaceae</taxon>
        <taxon>Rhodocollybia</taxon>
    </lineage>
</organism>
<dbReference type="GO" id="GO:0005769">
    <property type="term" value="C:early endosome"/>
    <property type="evidence" value="ECO:0007669"/>
    <property type="project" value="TreeGrafter"/>
</dbReference>
<dbReference type="PRINTS" id="PR00762">
    <property type="entry name" value="CLCHANNEL"/>
</dbReference>
<feature type="transmembrane region" description="Helical" evidence="9">
    <location>
        <begin position="334"/>
        <end position="355"/>
    </location>
</feature>
<feature type="transmembrane region" description="Helical" evidence="9">
    <location>
        <begin position="48"/>
        <end position="69"/>
    </location>
</feature>
<feature type="transmembrane region" description="Helical" evidence="9">
    <location>
        <begin position="415"/>
        <end position="436"/>
    </location>
</feature>
<evidence type="ECO:0000259" key="10">
    <source>
        <dbReference type="PROSITE" id="PS51371"/>
    </source>
</evidence>
<dbReference type="InterPro" id="IPR000644">
    <property type="entry name" value="CBS_dom"/>
</dbReference>
<feature type="transmembrane region" description="Helical" evidence="9">
    <location>
        <begin position="119"/>
        <end position="140"/>
    </location>
</feature>
<comment type="subcellular location">
    <subcellularLocation>
        <location evidence="1 9">Membrane</location>
        <topology evidence="1 9">Multi-pass membrane protein</topology>
    </subcellularLocation>
</comment>
<dbReference type="Gene3D" id="3.90.1280.20">
    <property type="match status" value="1"/>
</dbReference>
<dbReference type="GO" id="GO:0005247">
    <property type="term" value="F:voltage-gated chloride channel activity"/>
    <property type="evidence" value="ECO:0007669"/>
    <property type="project" value="TreeGrafter"/>
</dbReference>
<feature type="transmembrane region" description="Helical" evidence="9">
    <location>
        <begin position="495"/>
        <end position="516"/>
    </location>
</feature>
<dbReference type="GO" id="GO:0005783">
    <property type="term" value="C:endoplasmic reticulum"/>
    <property type="evidence" value="ECO:0007669"/>
    <property type="project" value="TreeGrafter"/>
</dbReference>
<dbReference type="OrthoDB" id="44789at2759"/>
<dbReference type="FunFam" id="1.10.3080.10:FF:000011">
    <property type="entry name" value="Chloride channel protein"/>
    <property type="match status" value="1"/>
</dbReference>
<keyword evidence="7 9" id="KW-0868">Chloride</keyword>
<proteinExistence type="inferred from homology"/>
<evidence type="ECO:0000256" key="5">
    <source>
        <dbReference type="ARBA" id="ARBA00023065"/>
    </source>
</evidence>
<dbReference type="SUPFAM" id="SSF54631">
    <property type="entry name" value="CBS-domain pair"/>
    <property type="match status" value="1"/>
</dbReference>
<evidence type="ECO:0000256" key="7">
    <source>
        <dbReference type="ARBA" id="ARBA00023214"/>
    </source>
</evidence>
<dbReference type="Proteomes" id="UP000772434">
    <property type="component" value="Unassembled WGS sequence"/>
</dbReference>
<dbReference type="GO" id="GO:0006878">
    <property type="term" value="P:intracellular copper ion homeostasis"/>
    <property type="evidence" value="ECO:0007669"/>
    <property type="project" value="TreeGrafter"/>
</dbReference>
<dbReference type="InterPro" id="IPR046342">
    <property type="entry name" value="CBS_dom_sf"/>
</dbReference>
<dbReference type="InterPro" id="IPR001807">
    <property type="entry name" value="ClC"/>
</dbReference>
<dbReference type="InterPro" id="IPR014743">
    <property type="entry name" value="Cl-channel_core"/>
</dbReference>
<dbReference type="CDD" id="cd03684">
    <property type="entry name" value="ClC_3_like"/>
    <property type="match status" value="1"/>
</dbReference>
<comment type="caution">
    <text evidence="11">The sequence shown here is derived from an EMBL/GenBank/DDBJ whole genome shotgun (WGS) entry which is preliminary data.</text>
</comment>
<evidence type="ECO:0000256" key="2">
    <source>
        <dbReference type="ARBA" id="ARBA00022448"/>
    </source>
</evidence>
<evidence type="ECO:0000256" key="4">
    <source>
        <dbReference type="ARBA" id="ARBA00022989"/>
    </source>
</evidence>
<evidence type="ECO:0000256" key="6">
    <source>
        <dbReference type="ARBA" id="ARBA00023136"/>
    </source>
</evidence>
<evidence type="ECO:0000256" key="1">
    <source>
        <dbReference type="ARBA" id="ARBA00004141"/>
    </source>
</evidence>
<dbReference type="Pfam" id="PF00571">
    <property type="entry name" value="CBS"/>
    <property type="match status" value="1"/>
</dbReference>
<protein>
    <recommendedName>
        <fullName evidence="9">Chloride channel protein</fullName>
    </recommendedName>
</protein>
<feature type="transmembrane region" description="Helical" evidence="9">
    <location>
        <begin position="221"/>
        <end position="245"/>
    </location>
</feature>
<feature type="transmembrane region" description="Helical" evidence="9">
    <location>
        <begin position="257"/>
        <end position="274"/>
    </location>
</feature>
<feature type="transmembrane region" description="Helical" evidence="9">
    <location>
        <begin position="465"/>
        <end position="489"/>
    </location>
</feature>
<evidence type="ECO:0000313" key="12">
    <source>
        <dbReference type="Proteomes" id="UP000772434"/>
    </source>
</evidence>
<feature type="domain" description="CBS" evidence="10">
    <location>
        <begin position="690"/>
        <end position="749"/>
    </location>
</feature>
<dbReference type="AlphaFoldDB" id="A0A9P5U7B5"/>
<dbReference type="SMART" id="SM00116">
    <property type="entry name" value="CBS"/>
    <property type="match status" value="2"/>
</dbReference>
<dbReference type="GO" id="GO:0005886">
    <property type="term" value="C:plasma membrane"/>
    <property type="evidence" value="ECO:0007669"/>
    <property type="project" value="TreeGrafter"/>
</dbReference>
<evidence type="ECO:0000256" key="8">
    <source>
        <dbReference type="PROSITE-ProRule" id="PRU00703"/>
    </source>
</evidence>
<accession>A0A9P5U7B5</accession>
<dbReference type="EMBL" id="JADNRY010000069">
    <property type="protein sequence ID" value="KAF9067713.1"/>
    <property type="molecule type" value="Genomic_DNA"/>
</dbReference>
<evidence type="ECO:0000256" key="3">
    <source>
        <dbReference type="ARBA" id="ARBA00022692"/>
    </source>
</evidence>
<feature type="transmembrane region" description="Helical" evidence="9">
    <location>
        <begin position="295"/>
        <end position="314"/>
    </location>
</feature>
<sequence>MASVTEDELEEIKRYEDFTTIDWIQDSILERNRRIRSRNDRWKGIGQTWLVVSVVGVCIGLNAALISIITEWLSDIKMGYCADGWWLNEQFCCWEIEGEDATNACDSWHPWSEVGPARWFIYVSFAATFSFVAAHLVRSLAKYAAGSGISEIKCILAGFTMQGFLGPSTFFIKSIALPLVIASGLSVGKEGPSVHVACCIGFIVAGWFPRFASSQAKIRQVVTAASAAGVAVAFGSPIGGVLFSIEEMSHNFSIKTMWRSFFCALVATFTLSAMNPFRTGKLVLFQVTYDRDWHFFEIIFFVILGIFGGLYGAFVVKFNLQVAAFRRKYLQSHAVAEAVVLAVITAMIGYFNYFLRIDMTESMAVLFRECDASTGGGTGDICQTSIQWRLANSLLLASIIRTALVVVSYGCKVPAGIFVPSMAVGASFGRMLGIMVRAGYRAYPHSGIFAYCDPNSPACITPGTYAFLGAAAALSGVMRITVTVVVIMFELTGALTYILPTMIVVLVTKAVGDLLGTNGIADEMIRFNGFPFLEKEDHAYGVDVSTVMRTDLYTVPEKGMSIKDVESLITSTDVKGFPVVSVASGSESLEPATPSEDGKSILLGYIGKTELKFVLDRFRRSGQLDVDTPCLFGPPLPPPPPSAPVSASRPTRLVSNRMGELVQGIEEEEIPETMFERTAGSEGVEVWPWVNQTPMTVSPQLPLEIVMQLFKRMGPRVILVEDHGSLVGLVTVKDVLRFIAMEKPGYHELSWEQRGGLDGLLEEVWSIGRGVSSRVADEISKLRRRWAR</sequence>
<feature type="transmembrane region" description="Helical" evidence="9">
    <location>
        <begin position="192"/>
        <end position="209"/>
    </location>
</feature>
<keyword evidence="2 9" id="KW-0813">Transport</keyword>
<keyword evidence="12" id="KW-1185">Reference proteome</keyword>
<dbReference type="SUPFAM" id="SSF81340">
    <property type="entry name" value="Clc chloride channel"/>
    <property type="match status" value="1"/>
</dbReference>
<dbReference type="CDD" id="cd04591">
    <property type="entry name" value="CBS_pair_voltage-gated_CLC_euk_bac"/>
    <property type="match status" value="1"/>
</dbReference>